<proteinExistence type="predicted"/>
<dbReference type="Proteomes" id="UP000549113">
    <property type="component" value="Unassembled WGS sequence"/>
</dbReference>
<protein>
    <submittedName>
        <fullName evidence="2">Uncharacterized protein</fullName>
    </submittedName>
</protein>
<gene>
    <name evidence="2" type="ORF">BKA10_002327</name>
</gene>
<comment type="caution">
    <text evidence="2">The sequence shown here is derived from an EMBL/GenBank/DDBJ whole genome shotgun (WGS) entry which is preliminary data.</text>
</comment>
<feature type="compositionally biased region" description="Basic and acidic residues" evidence="1">
    <location>
        <begin position="22"/>
        <end position="43"/>
    </location>
</feature>
<name>A0AA40SQH5_9MICO</name>
<dbReference type="AlphaFoldDB" id="A0AA40SQH5"/>
<evidence type="ECO:0000256" key="1">
    <source>
        <dbReference type="SAM" id="MobiDB-lite"/>
    </source>
</evidence>
<dbReference type="EMBL" id="JACIFH010000001">
    <property type="protein sequence ID" value="MBB4140533.1"/>
    <property type="molecule type" value="Genomic_DNA"/>
</dbReference>
<evidence type="ECO:0000313" key="2">
    <source>
        <dbReference type="EMBL" id="MBB4140533.1"/>
    </source>
</evidence>
<organism evidence="2 3">
    <name type="scientific">Microbacterium invictum</name>
    <dbReference type="NCBI Taxonomy" id="515415"/>
    <lineage>
        <taxon>Bacteria</taxon>
        <taxon>Bacillati</taxon>
        <taxon>Actinomycetota</taxon>
        <taxon>Actinomycetes</taxon>
        <taxon>Micrococcales</taxon>
        <taxon>Microbacteriaceae</taxon>
        <taxon>Microbacterium</taxon>
    </lineage>
</organism>
<sequence>MADKEEYRPDEEPSTEDLQEPSTEKDPGEEPHAPEQKDAEPSHEAVGIGVVEGGSDDDET</sequence>
<feature type="region of interest" description="Disordered" evidence="1">
    <location>
        <begin position="1"/>
        <end position="60"/>
    </location>
</feature>
<dbReference type="RefSeq" id="WP_183500055.1">
    <property type="nucleotide sequence ID" value="NZ_BAABCO010000004.1"/>
</dbReference>
<feature type="compositionally biased region" description="Basic and acidic residues" evidence="1">
    <location>
        <begin position="1"/>
        <end position="11"/>
    </location>
</feature>
<reference evidence="2 3" key="1">
    <citation type="submission" date="2020-08" db="EMBL/GenBank/DDBJ databases">
        <title>Sequencing the genomes of 1000 actinobacteria strains.</title>
        <authorList>
            <person name="Klenk H.-P."/>
        </authorList>
    </citation>
    <scope>NUCLEOTIDE SEQUENCE [LARGE SCALE GENOMIC DNA]</scope>
    <source>
        <strain evidence="2 3">DSM 19600</strain>
    </source>
</reference>
<keyword evidence="3" id="KW-1185">Reference proteome</keyword>
<accession>A0AA40SQH5</accession>
<evidence type="ECO:0000313" key="3">
    <source>
        <dbReference type="Proteomes" id="UP000549113"/>
    </source>
</evidence>